<comment type="caution">
    <text evidence="4">The sequence shown here is derived from an EMBL/GenBank/DDBJ whole genome shotgun (WGS) entry which is preliminary data.</text>
</comment>
<feature type="binding site" evidence="1">
    <location>
        <position position="127"/>
    </location>
    <ligand>
        <name>Mg(2+)</name>
        <dbReference type="ChEBI" id="CHEBI:18420"/>
        <label>1</label>
    </ligand>
</feature>
<dbReference type="RefSeq" id="WP_229535313.1">
    <property type="nucleotide sequence ID" value="NZ_JAJHJB010000015.1"/>
</dbReference>
<evidence type="ECO:0000259" key="2">
    <source>
        <dbReference type="Pfam" id="PF00586"/>
    </source>
</evidence>
<dbReference type="Pfam" id="PF02769">
    <property type="entry name" value="AIRS_C"/>
    <property type="match status" value="1"/>
</dbReference>
<feature type="domain" description="PurM-like C-terminal" evidence="3">
    <location>
        <begin position="158"/>
        <end position="313"/>
    </location>
</feature>
<dbReference type="SUPFAM" id="SSF55326">
    <property type="entry name" value="PurM N-terminal domain-like"/>
    <property type="match status" value="1"/>
</dbReference>
<keyword evidence="1" id="KW-0784">Thiamine biosynthesis</keyword>
<feature type="binding site" evidence="1">
    <location>
        <position position="222"/>
    </location>
    <ligand>
        <name>Mg(2+)</name>
        <dbReference type="ChEBI" id="CHEBI:18420"/>
        <label>5</label>
    </ligand>
</feature>
<feature type="binding site" evidence="1">
    <location>
        <position position="219"/>
    </location>
    <ligand>
        <name>Mg(2+)</name>
        <dbReference type="ChEBI" id="CHEBI:18420"/>
        <label>3</label>
    </ligand>
</feature>
<feature type="binding site" evidence="1">
    <location>
        <position position="48"/>
    </location>
    <ligand>
        <name>Mg(2+)</name>
        <dbReference type="ChEBI" id="CHEBI:18420"/>
        <label>4</label>
    </ligand>
</feature>
<comment type="miscellaneous">
    <text evidence="1">Reaction mechanism of ThiL seems to utilize a direct, inline transfer of the gamma-phosphate of ATP to TMP rather than a phosphorylated enzyme intermediate.</text>
</comment>
<feature type="binding site" evidence="1">
    <location>
        <position position="50"/>
    </location>
    <ligand>
        <name>Mg(2+)</name>
        <dbReference type="ChEBI" id="CHEBI:18420"/>
        <label>2</label>
    </ligand>
</feature>
<feature type="binding site" evidence="1">
    <location>
        <position position="49"/>
    </location>
    <ligand>
        <name>Mg(2+)</name>
        <dbReference type="ChEBI" id="CHEBI:18420"/>
        <label>1</label>
    </ligand>
</feature>
<evidence type="ECO:0000313" key="5">
    <source>
        <dbReference type="Proteomes" id="UP001165492"/>
    </source>
</evidence>
<comment type="similarity">
    <text evidence="1">Belongs to the thiamine-monophosphate kinase family.</text>
</comment>
<name>A0ABS8HV39_9FIRM</name>
<organism evidence="4 5">
    <name type="scientific">Pelosinus baikalensis</name>
    <dbReference type="NCBI Taxonomy" id="2892015"/>
    <lineage>
        <taxon>Bacteria</taxon>
        <taxon>Bacillati</taxon>
        <taxon>Bacillota</taxon>
        <taxon>Negativicutes</taxon>
        <taxon>Selenomonadales</taxon>
        <taxon>Sporomusaceae</taxon>
        <taxon>Pelosinus</taxon>
    </lineage>
</organism>
<comment type="pathway">
    <text evidence="1">Cofactor biosynthesis; thiamine diphosphate biosynthesis; thiamine diphosphate from thiamine phosphate: step 1/1.</text>
</comment>
<feature type="binding site" evidence="1">
    <location>
        <position position="79"/>
    </location>
    <ligand>
        <name>Mg(2+)</name>
        <dbReference type="ChEBI" id="CHEBI:18420"/>
        <label>4</label>
    </ligand>
</feature>
<dbReference type="InterPro" id="IPR006283">
    <property type="entry name" value="ThiL-like"/>
</dbReference>
<keyword evidence="1" id="KW-0547">Nucleotide-binding</keyword>
<dbReference type="PIRSF" id="PIRSF005303">
    <property type="entry name" value="Thiam_monoph_kin"/>
    <property type="match status" value="1"/>
</dbReference>
<dbReference type="InterPro" id="IPR016188">
    <property type="entry name" value="PurM-like_N"/>
</dbReference>
<accession>A0ABS8HV39</accession>
<feature type="binding site" evidence="1">
    <location>
        <position position="272"/>
    </location>
    <ligand>
        <name>substrate</name>
    </ligand>
</feature>
<feature type="binding site" evidence="1">
    <location>
        <position position="79"/>
    </location>
    <ligand>
        <name>Mg(2+)</name>
        <dbReference type="ChEBI" id="CHEBI:18420"/>
        <label>2</label>
    </ligand>
</feature>
<keyword evidence="5" id="KW-1185">Reference proteome</keyword>
<dbReference type="Proteomes" id="UP001165492">
    <property type="component" value="Unassembled WGS sequence"/>
</dbReference>
<feature type="binding site" evidence="1">
    <location>
        <position position="50"/>
    </location>
    <ligand>
        <name>Mg(2+)</name>
        <dbReference type="ChEBI" id="CHEBI:18420"/>
        <label>1</label>
    </ligand>
</feature>
<dbReference type="HAMAP" id="MF_02128">
    <property type="entry name" value="TMP_kinase"/>
    <property type="match status" value="1"/>
</dbReference>
<dbReference type="PANTHER" id="PTHR30270">
    <property type="entry name" value="THIAMINE-MONOPHOSPHATE KINASE"/>
    <property type="match status" value="1"/>
</dbReference>
<dbReference type="InterPro" id="IPR036676">
    <property type="entry name" value="PurM-like_C_sf"/>
</dbReference>
<gene>
    <name evidence="1 4" type="primary">thiL</name>
    <name evidence="4" type="ORF">LMF89_12280</name>
</gene>
<evidence type="ECO:0000259" key="3">
    <source>
        <dbReference type="Pfam" id="PF02769"/>
    </source>
</evidence>
<dbReference type="Gene3D" id="3.90.650.10">
    <property type="entry name" value="PurM-like C-terminal domain"/>
    <property type="match status" value="1"/>
</dbReference>
<dbReference type="InterPro" id="IPR010918">
    <property type="entry name" value="PurM-like_C_dom"/>
</dbReference>
<dbReference type="CDD" id="cd02194">
    <property type="entry name" value="ThiL"/>
    <property type="match status" value="1"/>
</dbReference>
<feature type="binding site" evidence="1">
    <location>
        <position position="33"/>
    </location>
    <ligand>
        <name>Mg(2+)</name>
        <dbReference type="ChEBI" id="CHEBI:18420"/>
        <label>3</label>
    </ligand>
</feature>
<dbReference type="EC" id="2.7.4.16" evidence="1"/>
<dbReference type="NCBIfam" id="TIGR01379">
    <property type="entry name" value="thiL"/>
    <property type="match status" value="1"/>
</dbReference>
<keyword evidence="1 4" id="KW-0418">Kinase</keyword>
<dbReference type="PANTHER" id="PTHR30270:SF0">
    <property type="entry name" value="THIAMINE-MONOPHOSPHATE KINASE"/>
    <property type="match status" value="1"/>
</dbReference>
<dbReference type="InterPro" id="IPR036921">
    <property type="entry name" value="PurM-like_N_sf"/>
</dbReference>
<reference evidence="4" key="1">
    <citation type="submission" date="2021-11" db="EMBL/GenBank/DDBJ databases">
        <title>Description of a new species Pelosinus isolated from the bottom sediments of Lake Baikal.</title>
        <authorList>
            <person name="Zakharyuk A."/>
        </authorList>
    </citation>
    <scope>NUCLEOTIDE SEQUENCE</scope>
    <source>
        <strain evidence="4">Bkl1</strain>
    </source>
</reference>
<comment type="function">
    <text evidence="1">Catalyzes the ATP-dependent phosphorylation of thiamine-monophosphate (TMP) to form thiamine-pyrophosphate (TPP), the active form of vitamin B1.</text>
</comment>
<dbReference type="GO" id="GO:0009030">
    <property type="term" value="F:thiamine-phosphate kinase activity"/>
    <property type="evidence" value="ECO:0007669"/>
    <property type="project" value="UniProtKB-EC"/>
</dbReference>
<keyword evidence="1 4" id="KW-0808">Transferase</keyword>
<dbReference type="EMBL" id="JAJHJB010000015">
    <property type="protein sequence ID" value="MCC5466133.1"/>
    <property type="molecule type" value="Genomic_DNA"/>
</dbReference>
<feature type="binding site" evidence="1">
    <location>
        <position position="221"/>
    </location>
    <ligand>
        <name>ATP</name>
        <dbReference type="ChEBI" id="CHEBI:30616"/>
    </ligand>
</feature>
<dbReference type="Gene3D" id="3.30.1330.10">
    <property type="entry name" value="PurM-like, N-terminal domain"/>
    <property type="match status" value="1"/>
</dbReference>
<proteinExistence type="inferred from homology"/>
<evidence type="ECO:0000256" key="1">
    <source>
        <dbReference type="HAMAP-Rule" id="MF_02128"/>
    </source>
</evidence>
<keyword evidence="1" id="KW-0460">Magnesium</keyword>
<dbReference type="Pfam" id="PF00586">
    <property type="entry name" value="AIRS"/>
    <property type="match status" value="1"/>
</dbReference>
<evidence type="ECO:0000313" key="4">
    <source>
        <dbReference type="EMBL" id="MCC5466133.1"/>
    </source>
</evidence>
<feature type="binding site" evidence="1">
    <location>
        <position position="153"/>
    </location>
    <ligand>
        <name>ATP</name>
        <dbReference type="ChEBI" id="CHEBI:30616"/>
    </ligand>
</feature>
<feature type="domain" description="PurM-like N-terminal" evidence="2">
    <location>
        <begin position="31"/>
        <end position="145"/>
    </location>
</feature>
<feature type="binding site" evidence="1">
    <location>
        <begin position="126"/>
        <end position="127"/>
    </location>
    <ligand>
        <name>ATP</name>
        <dbReference type="ChEBI" id="CHEBI:30616"/>
    </ligand>
</feature>
<dbReference type="SUPFAM" id="SSF56042">
    <property type="entry name" value="PurM C-terminal domain-like"/>
    <property type="match status" value="1"/>
</dbReference>
<feature type="binding site" evidence="1">
    <location>
        <position position="327"/>
    </location>
    <ligand>
        <name>substrate</name>
    </ligand>
</feature>
<feature type="binding site" evidence="1">
    <location>
        <position position="109"/>
    </location>
    <ligand>
        <name>ATP</name>
        <dbReference type="ChEBI" id="CHEBI:30616"/>
    </ligand>
</feature>
<feature type="binding site" evidence="1">
    <location>
        <position position="57"/>
    </location>
    <ligand>
        <name>substrate</name>
    </ligand>
</feature>
<keyword evidence="1" id="KW-0479">Metal-binding</keyword>
<feature type="binding site" evidence="1">
    <location>
        <position position="33"/>
    </location>
    <ligand>
        <name>Mg(2+)</name>
        <dbReference type="ChEBI" id="CHEBI:18420"/>
        <label>4</label>
    </ligand>
</feature>
<comment type="catalytic activity">
    <reaction evidence="1">
        <text>thiamine phosphate + ATP = thiamine diphosphate + ADP</text>
        <dbReference type="Rhea" id="RHEA:15913"/>
        <dbReference type="ChEBI" id="CHEBI:30616"/>
        <dbReference type="ChEBI" id="CHEBI:37575"/>
        <dbReference type="ChEBI" id="CHEBI:58937"/>
        <dbReference type="ChEBI" id="CHEBI:456216"/>
        <dbReference type="EC" id="2.7.4.16"/>
    </reaction>
</comment>
<sequence>MEIKKLGEFALIDLIKVDTIHNKENVVIGIGDDAAALIPAPHHLQLVTTDMLVEMVHFDLSTTSAWQLGYKSIAVNLSDIAAMGGQPTHVVISIALPSYLSVDFVVSLYEGMKEICHEFGVNIVGGDTVSSPNGLVINVTAMGEVDPKKLQRRSGAGVGDLVVVTGALGDSGCGLELLQQGKWTEHGFFQPLVTRHVTPRPQVTAGAMIASSGSTSMNDISDGLASEANEIARASHVGMRIYAEMIPLSAEVCAAARALGKDGLEYALYGGEDYQLVFTIPPQQFSLLSQADLGTKLTVIGEVIEERHGVLLVDEDGAESLLEPKGYNHFRQ</sequence>
<keyword evidence="1" id="KW-0067">ATP-binding</keyword>
<feature type="binding site" evidence="1">
    <location>
        <position position="79"/>
    </location>
    <ligand>
        <name>Mg(2+)</name>
        <dbReference type="ChEBI" id="CHEBI:18420"/>
        <label>3</label>
    </ligand>
</feature>
<protein>
    <recommendedName>
        <fullName evidence="1">Thiamine-monophosphate kinase</fullName>
        <shortName evidence="1">TMP kinase</shortName>
        <shortName evidence="1">Thiamine-phosphate kinase</shortName>
        <ecNumber evidence="1">2.7.4.16</ecNumber>
    </recommendedName>
</protein>